<name>A0ABR7W8A9_9ACTN</name>
<evidence type="ECO:0000313" key="1">
    <source>
        <dbReference type="EMBL" id="MBD1319055.1"/>
    </source>
</evidence>
<keyword evidence="2" id="KW-1185">Reference proteome</keyword>
<accession>A0ABR7W8A9</accession>
<dbReference type="RefSeq" id="WP_190265988.1">
    <property type="nucleotide sequence ID" value="NZ_BAABAD010000003.1"/>
</dbReference>
<gene>
    <name evidence="1" type="ORF">IDF66_05625</name>
</gene>
<protein>
    <submittedName>
        <fullName evidence="1">Uncharacterized protein</fullName>
    </submittedName>
</protein>
<proteinExistence type="predicted"/>
<reference evidence="1 2" key="1">
    <citation type="submission" date="2020-09" db="EMBL/GenBank/DDBJ databases">
        <title>Novel species in genus Gordonia.</title>
        <authorList>
            <person name="Zhang G."/>
        </authorList>
    </citation>
    <scope>NUCLEOTIDE SEQUENCE [LARGE SCALE GENOMIC DNA]</scope>
    <source>
        <strain evidence="1 2">ON-33</strain>
    </source>
</reference>
<dbReference type="EMBL" id="JACWMS010000001">
    <property type="protein sequence ID" value="MBD1319055.1"/>
    <property type="molecule type" value="Genomic_DNA"/>
</dbReference>
<sequence length="105" mass="11462">MASDRRYPPIDRFGFRHEEVARSADTWRSQAAVIRGVDLEALEHVSCPSSRVASALRTAAVAARNATAAVAERLEALGMTLHRLRIDSDSEDRAVATPFTDLAGR</sequence>
<comment type="caution">
    <text evidence="1">The sequence shown here is derived from an EMBL/GenBank/DDBJ whole genome shotgun (WGS) entry which is preliminary data.</text>
</comment>
<evidence type="ECO:0000313" key="2">
    <source>
        <dbReference type="Proteomes" id="UP000602395"/>
    </source>
</evidence>
<organism evidence="1 2">
    <name type="scientific">Gordonia hankookensis</name>
    <dbReference type="NCBI Taxonomy" id="589403"/>
    <lineage>
        <taxon>Bacteria</taxon>
        <taxon>Bacillati</taxon>
        <taxon>Actinomycetota</taxon>
        <taxon>Actinomycetes</taxon>
        <taxon>Mycobacteriales</taxon>
        <taxon>Gordoniaceae</taxon>
        <taxon>Gordonia</taxon>
    </lineage>
</organism>
<dbReference type="Proteomes" id="UP000602395">
    <property type="component" value="Unassembled WGS sequence"/>
</dbReference>